<keyword evidence="1" id="KW-0472">Membrane</keyword>
<keyword evidence="1" id="KW-1133">Transmembrane helix</keyword>
<dbReference type="AlphaFoldDB" id="A0AAN4Z459"/>
<dbReference type="EMBL" id="BTRK01000001">
    <property type="protein sequence ID" value="GMR33661.1"/>
    <property type="molecule type" value="Genomic_DNA"/>
</dbReference>
<proteinExistence type="predicted"/>
<comment type="caution">
    <text evidence="2">The sequence shown here is derived from an EMBL/GenBank/DDBJ whole genome shotgun (WGS) entry which is preliminary data.</text>
</comment>
<gene>
    <name evidence="2" type="ORF">PMAYCL1PPCAC_03856</name>
</gene>
<feature type="non-terminal residue" evidence="2">
    <location>
        <position position="1"/>
    </location>
</feature>
<organism evidence="2 3">
    <name type="scientific">Pristionchus mayeri</name>
    <dbReference type="NCBI Taxonomy" id="1317129"/>
    <lineage>
        <taxon>Eukaryota</taxon>
        <taxon>Metazoa</taxon>
        <taxon>Ecdysozoa</taxon>
        <taxon>Nematoda</taxon>
        <taxon>Chromadorea</taxon>
        <taxon>Rhabditida</taxon>
        <taxon>Rhabditina</taxon>
        <taxon>Diplogasteromorpha</taxon>
        <taxon>Diplogasteroidea</taxon>
        <taxon>Neodiplogasteridae</taxon>
        <taxon>Pristionchus</taxon>
    </lineage>
</organism>
<evidence type="ECO:0000313" key="2">
    <source>
        <dbReference type="EMBL" id="GMR33661.1"/>
    </source>
</evidence>
<name>A0AAN4Z459_9BILA</name>
<evidence type="ECO:0000256" key="1">
    <source>
        <dbReference type="SAM" id="Phobius"/>
    </source>
</evidence>
<accession>A0AAN4Z459</accession>
<dbReference type="Proteomes" id="UP001328107">
    <property type="component" value="Unassembled WGS sequence"/>
</dbReference>
<protein>
    <submittedName>
        <fullName evidence="2">Uncharacterized protein</fullName>
    </submittedName>
</protein>
<feature type="transmembrane region" description="Helical" evidence="1">
    <location>
        <begin position="61"/>
        <end position="82"/>
    </location>
</feature>
<reference evidence="3" key="1">
    <citation type="submission" date="2022-10" db="EMBL/GenBank/DDBJ databases">
        <title>Genome assembly of Pristionchus species.</title>
        <authorList>
            <person name="Yoshida K."/>
            <person name="Sommer R.J."/>
        </authorList>
    </citation>
    <scope>NUCLEOTIDE SEQUENCE [LARGE SCALE GENOMIC DNA]</scope>
    <source>
        <strain evidence="3">RS5460</strain>
    </source>
</reference>
<sequence>RFIYRACSDLIQQISRGKRRRDKNPKVSPAPMPPMDYWRMRVVRFGVDVEDQVKRRRVLRMPWWCSLICYGIVIAAALLLMLSRSIKWHEVPFEARHRHNHHAGDPSNKKGQFYDRATLFQ</sequence>
<keyword evidence="3" id="KW-1185">Reference proteome</keyword>
<evidence type="ECO:0000313" key="3">
    <source>
        <dbReference type="Proteomes" id="UP001328107"/>
    </source>
</evidence>
<keyword evidence="1" id="KW-0812">Transmembrane</keyword>